<dbReference type="KEGG" id="mah:MEALZ_3226"/>
<dbReference type="Proteomes" id="UP000008315">
    <property type="component" value="Chromosome"/>
</dbReference>
<dbReference type="Gene3D" id="3.90.1570.10">
    <property type="entry name" value="tt1808, chain A"/>
    <property type="match status" value="1"/>
</dbReference>
<evidence type="ECO:0000259" key="1">
    <source>
        <dbReference type="Pfam" id="PF05685"/>
    </source>
</evidence>
<dbReference type="EMBL" id="FO082060">
    <property type="protein sequence ID" value="CCE24891.1"/>
    <property type="molecule type" value="Genomic_DNA"/>
</dbReference>
<dbReference type="CDD" id="cd06260">
    <property type="entry name" value="DUF820-like"/>
    <property type="match status" value="1"/>
</dbReference>
<protein>
    <recommendedName>
        <fullName evidence="1">Putative restriction endonuclease domain-containing protein</fullName>
    </recommendedName>
</protein>
<dbReference type="PATRIC" id="fig|271065.3.peg.3320"/>
<feature type="domain" description="Putative restriction endonuclease" evidence="1">
    <location>
        <begin position="15"/>
        <end position="162"/>
    </location>
</feature>
<organism evidence="2 3">
    <name type="scientific">Methylotuvimicrobium alcaliphilum (strain DSM 19304 / NCIMB 14124 / VKM B-2133 / 20Z)</name>
    <name type="common">Methylomicrobium alcaliphilum</name>
    <dbReference type="NCBI Taxonomy" id="1091494"/>
    <lineage>
        <taxon>Bacteria</taxon>
        <taxon>Pseudomonadati</taxon>
        <taxon>Pseudomonadota</taxon>
        <taxon>Gammaproteobacteria</taxon>
        <taxon>Methylococcales</taxon>
        <taxon>Methylococcaceae</taxon>
        <taxon>Methylotuvimicrobium</taxon>
    </lineage>
</organism>
<dbReference type="PANTHER" id="PTHR36558:SF1">
    <property type="entry name" value="RESTRICTION ENDONUCLEASE DOMAIN-CONTAINING PROTEIN-RELATED"/>
    <property type="match status" value="1"/>
</dbReference>
<dbReference type="STRING" id="1091494.MEALZ_3226"/>
<name>G4T3T5_META2</name>
<dbReference type="RefSeq" id="WP_014149651.1">
    <property type="nucleotide sequence ID" value="NC_016112.1"/>
</dbReference>
<gene>
    <name evidence="2" type="ordered locus">MEALZ_3226</name>
</gene>
<dbReference type="Pfam" id="PF05685">
    <property type="entry name" value="Uma2"/>
    <property type="match status" value="1"/>
</dbReference>
<dbReference type="SUPFAM" id="SSF52980">
    <property type="entry name" value="Restriction endonuclease-like"/>
    <property type="match status" value="1"/>
</dbReference>
<dbReference type="InterPro" id="IPR008538">
    <property type="entry name" value="Uma2"/>
</dbReference>
<dbReference type="HOGENOM" id="CLU_076312_6_2_6"/>
<evidence type="ECO:0000313" key="2">
    <source>
        <dbReference type="EMBL" id="CCE24891.1"/>
    </source>
</evidence>
<evidence type="ECO:0000313" key="3">
    <source>
        <dbReference type="Proteomes" id="UP000008315"/>
    </source>
</evidence>
<sequence length="196" mass="22488">MSIIAKKLDYLISVEDYLDGELIAETKHELIDGAVYAMVGTSGNHQRIAINVLAEFRSHLKNLPCEPFGSDMKVRVGSNFFYPDAIVDCHFDESQPYYTETPIIIVEVLSKTTRRNDKTVKLANYLKLPTLQEYVMIEQDYVEVEVLRRSEGWVSKHYYLGDDVTFEAIDLTLPVEVIYQRVHNEDMLAFLAAKSE</sequence>
<keyword evidence="3" id="KW-1185">Reference proteome</keyword>
<dbReference type="InterPro" id="IPR011335">
    <property type="entry name" value="Restrct_endonuc-II-like"/>
</dbReference>
<reference evidence="3" key="1">
    <citation type="journal article" date="2012" name="J. Bacteriol.">
        <title>Genome sequence of the haloalkaliphilic methanotrophic bacterium Methylomicrobium alcaliphilum 20Z.</title>
        <authorList>
            <person name="Vuilleumier S."/>
            <person name="Khmelenina V.N."/>
            <person name="Bringel F."/>
            <person name="Reshetnikov A.S."/>
            <person name="Lajus A."/>
            <person name="Mangenot S."/>
            <person name="Rouy Z."/>
            <person name="Op den Camp H.J."/>
            <person name="Jetten M.S."/>
            <person name="Dispirito A.A."/>
            <person name="Dunfield P."/>
            <person name="Klotz M.G."/>
            <person name="Semrau J.D."/>
            <person name="Stein L.Y."/>
            <person name="Barbe V."/>
            <person name="Medigue C."/>
            <person name="Trotsenko Y.A."/>
            <person name="Kalyuzhnaya M.G."/>
        </authorList>
    </citation>
    <scope>NUCLEOTIDE SEQUENCE [LARGE SCALE GENOMIC DNA]</scope>
    <source>
        <strain evidence="3">DSM 19304 / NCIMB 14124 / VKM B-2133 / 20Z</strain>
    </source>
</reference>
<proteinExistence type="predicted"/>
<dbReference type="PANTHER" id="PTHR36558">
    <property type="entry name" value="GLR1098 PROTEIN"/>
    <property type="match status" value="1"/>
</dbReference>
<dbReference type="InterPro" id="IPR012296">
    <property type="entry name" value="Nuclease_put_TT1808"/>
</dbReference>
<accession>G4T3T5</accession>
<dbReference type="AlphaFoldDB" id="G4T3T5"/>